<reference evidence="4" key="1">
    <citation type="submission" date="2018-05" db="EMBL/GenBank/DDBJ databases">
        <authorList>
            <person name="Lanie J.A."/>
            <person name="Ng W.-L."/>
            <person name="Kazmierczak K.M."/>
            <person name="Andrzejewski T.M."/>
            <person name="Davidsen T.M."/>
            <person name="Wayne K.J."/>
            <person name="Tettelin H."/>
            <person name="Glass J.I."/>
            <person name="Rusch D."/>
            <person name="Podicherti R."/>
            <person name="Tsui H.-C.T."/>
            <person name="Winkler M.E."/>
        </authorList>
    </citation>
    <scope>NUCLEOTIDE SEQUENCE</scope>
</reference>
<dbReference type="EMBL" id="UINC01015161">
    <property type="protein sequence ID" value="SVA64047.1"/>
    <property type="molecule type" value="Genomic_DNA"/>
</dbReference>
<dbReference type="GO" id="GO:0016887">
    <property type="term" value="F:ATP hydrolysis activity"/>
    <property type="evidence" value="ECO:0007669"/>
    <property type="project" value="InterPro"/>
</dbReference>
<dbReference type="SUPFAM" id="SSF52540">
    <property type="entry name" value="P-loop containing nucleoside triphosphate hydrolases"/>
    <property type="match status" value="1"/>
</dbReference>
<dbReference type="InterPro" id="IPR010230">
    <property type="entry name" value="FeS-cluster_ATPase_SufC"/>
</dbReference>
<dbReference type="PANTHER" id="PTHR43204:SF1">
    <property type="entry name" value="ABC TRANSPORTER I FAMILY MEMBER 6, CHLOROPLASTIC"/>
    <property type="match status" value="1"/>
</dbReference>
<proteinExistence type="predicted"/>
<feature type="domain" description="ABC transporter" evidence="3">
    <location>
        <begin position="2"/>
        <end position="240"/>
    </location>
</feature>
<evidence type="ECO:0000259" key="3">
    <source>
        <dbReference type="PROSITE" id="PS50893"/>
    </source>
</evidence>
<dbReference type="Pfam" id="PF00005">
    <property type="entry name" value="ABC_tran"/>
    <property type="match status" value="1"/>
</dbReference>
<dbReference type="NCBIfam" id="TIGR01978">
    <property type="entry name" value="sufC"/>
    <property type="match status" value="1"/>
</dbReference>
<evidence type="ECO:0000313" key="4">
    <source>
        <dbReference type="EMBL" id="SVA64047.1"/>
    </source>
</evidence>
<dbReference type="InterPro" id="IPR027417">
    <property type="entry name" value="P-loop_NTPase"/>
</dbReference>
<dbReference type="InterPro" id="IPR003439">
    <property type="entry name" value="ABC_transporter-like_ATP-bd"/>
</dbReference>
<dbReference type="CDD" id="cd03217">
    <property type="entry name" value="ABC_FeS_Assembly"/>
    <property type="match status" value="1"/>
</dbReference>
<dbReference type="PANTHER" id="PTHR43204">
    <property type="entry name" value="ABC TRANSPORTER I FAMILY MEMBER 6, CHLOROPLASTIC"/>
    <property type="match status" value="1"/>
</dbReference>
<dbReference type="GO" id="GO:0005524">
    <property type="term" value="F:ATP binding"/>
    <property type="evidence" value="ECO:0007669"/>
    <property type="project" value="UniProtKB-KW"/>
</dbReference>
<keyword evidence="2" id="KW-0067">ATP-binding</keyword>
<accession>A0A381XIP2</accession>
<organism evidence="4">
    <name type="scientific">marine metagenome</name>
    <dbReference type="NCBI Taxonomy" id="408172"/>
    <lineage>
        <taxon>unclassified sequences</taxon>
        <taxon>metagenomes</taxon>
        <taxon>ecological metagenomes</taxon>
    </lineage>
</organism>
<keyword evidence="1" id="KW-0547">Nucleotide-binding</keyword>
<feature type="non-terminal residue" evidence="4">
    <location>
        <position position="1"/>
    </location>
</feature>
<protein>
    <recommendedName>
        <fullName evidence="3">ABC transporter domain-containing protein</fullName>
    </recommendedName>
</protein>
<name>A0A381XIP2_9ZZZZ</name>
<dbReference type="PROSITE" id="PS50893">
    <property type="entry name" value="ABC_TRANSPORTER_2"/>
    <property type="match status" value="1"/>
</dbReference>
<dbReference type="SMART" id="SM00382">
    <property type="entry name" value="AAA"/>
    <property type="match status" value="1"/>
</dbReference>
<dbReference type="InterPro" id="IPR003593">
    <property type="entry name" value="AAA+_ATPase"/>
</dbReference>
<dbReference type="AlphaFoldDB" id="A0A381XIP2"/>
<evidence type="ECO:0000256" key="1">
    <source>
        <dbReference type="ARBA" id="ARBA00022741"/>
    </source>
</evidence>
<sequence length="268" mass="28103">VLRIEGLTASVGGTDILHGIDLEVRPGEVHAVMGPNGSGKSTLSHVLMGRPGYEVTSGSVTLDGVDLLSLPTWERARAGLFLALQHPTEVPGVSLESVVTEAARAAGRVTDGIYELLAAEAGRIGFDERFLSRPVNVDLSGGEKKRNEALMMGALGPKYAVLDEIDSGLDVDALAAVARRIQEATDEDDLGVLAITHFSRLLEVLEPDRVHVLSQGRIHTSGGPELAARLEAEGYRGVLGAAGTPVDLPHLGSHEAGFGEDPFADPLG</sequence>
<evidence type="ECO:0000256" key="2">
    <source>
        <dbReference type="ARBA" id="ARBA00022840"/>
    </source>
</evidence>
<gene>
    <name evidence="4" type="ORF">METZ01_LOCUS116901</name>
</gene>
<dbReference type="Gene3D" id="3.40.50.300">
    <property type="entry name" value="P-loop containing nucleotide triphosphate hydrolases"/>
    <property type="match status" value="1"/>
</dbReference>